<comment type="pathway">
    <text evidence="2">Polyol metabolism; (R,R)-butane-2,3-diol biosynthesis; (R,R)-butane-2,3-diol from pyruvate: step 2/3.</text>
</comment>
<dbReference type="PANTHER" id="PTHR35524">
    <property type="entry name" value="ALPHA-ACETOLACTATE DECARBOXYLASE"/>
    <property type="match status" value="1"/>
</dbReference>
<name>A0A084BAA3_STACB</name>
<keyword evidence="8" id="KW-0456">Lyase</keyword>
<keyword evidence="7" id="KW-0005">Acetoin biosynthesis</keyword>
<evidence type="ECO:0000256" key="5">
    <source>
        <dbReference type="ARBA" id="ARBA00020164"/>
    </source>
</evidence>
<dbReference type="CDD" id="cd17299">
    <property type="entry name" value="acetolactate_decarboxylase"/>
    <property type="match status" value="1"/>
</dbReference>
<dbReference type="UniPathway" id="UPA00626">
    <property type="reaction ID" value="UER00678"/>
</dbReference>
<reference evidence="9 10" key="1">
    <citation type="journal article" date="2014" name="BMC Genomics">
        <title>Comparative genome sequencing reveals chemotype-specific gene clusters in the toxigenic black mold Stachybotrys.</title>
        <authorList>
            <person name="Semeiks J."/>
            <person name="Borek D."/>
            <person name="Otwinowski Z."/>
            <person name="Grishin N.V."/>
        </authorList>
    </citation>
    <scope>NUCLEOTIDE SEQUENCE [LARGE SCALE GENOMIC DNA]</scope>
    <source>
        <strain evidence="10">CBS 109288 / IBT 7711</strain>
    </source>
</reference>
<dbReference type="GO" id="GO:0045151">
    <property type="term" value="P:acetoin biosynthetic process"/>
    <property type="evidence" value="ECO:0007669"/>
    <property type="project" value="UniProtKB-KW"/>
</dbReference>
<evidence type="ECO:0000256" key="6">
    <source>
        <dbReference type="ARBA" id="ARBA00022793"/>
    </source>
</evidence>
<dbReference type="Proteomes" id="UP000028045">
    <property type="component" value="Unassembled WGS sequence"/>
</dbReference>
<dbReference type="Pfam" id="PF03306">
    <property type="entry name" value="AAL_decarboxy"/>
    <property type="match status" value="1"/>
</dbReference>
<dbReference type="AlphaFoldDB" id="A0A084BAA3"/>
<dbReference type="EC" id="4.1.1.5" evidence="4"/>
<evidence type="ECO:0000256" key="7">
    <source>
        <dbReference type="ARBA" id="ARBA00023061"/>
    </source>
</evidence>
<evidence type="ECO:0000256" key="8">
    <source>
        <dbReference type="ARBA" id="ARBA00023239"/>
    </source>
</evidence>
<dbReference type="HOGENOM" id="CLU_072561_0_0_1"/>
<accession>A0A084BAA3</accession>
<dbReference type="PIRSF" id="PIRSF001332">
    <property type="entry name" value="Acetolac_decarb"/>
    <property type="match status" value="1"/>
</dbReference>
<evidence type="ECO:0000256" key="2">
    <source>
        <dbReference type="ARBA" id="ARBA00005170"/>
    </source>
</evidence>
<sequence length="230" mass="24976">MESNTLYQFSIFNAIMSGIGDHGPTIGGLAKRGDHGLGTFRQMDGEMVMIAGEIYQITADEGVIKKGDDAILPFAQVTRFCPLNEREIGPLDAKLLRTAVQDNHPASNNLFISIRIDGFFEEISTHIVRKQEYSGQPGAELIKKMKVTLLRDVSGTAFGFLSPQHAGFSSPGIHMHFISSDRQAGGHVIDFKMIQGTLSSCVISNVQLELPTSSAFNDTEYGAASTVLKP</sequence>
<gene>
    <name evidence="9" type="ORF">S7711_04515</name>
</gene>
<dbReference type="SUPFAM" id="SSF117856">
    <property type="entry name" value="AF0104/ALDC/Ptd012-like"/>
    <property type="match status" value="1"/>
</dbReference>
<comment type="similarity">
    <text evidence="3">Belongs to the alpha-acetolactate decarboxylase family.</text>
</comment>
<dbReference type="InterPro" id="IPR005128">
    <property type="entry name" value="Acetolactate_a_deCO2ase"/>
</dbReference>
<proteinExistence type="inferred from homology"/>
<evidence type="ECO:0000313" key="10">
    <source>
        <dbReference type="Proteomes" id="UP000028045"/>
    </source>
</evidence>
<evidence type="ECO:0000256" key="4">
    <source>
        <dbReference type="ARBA" id="ARBA00013204"/>
    </source>
</evidence>
<dbReference type="EMBL" id="KL647570">
    <property type="protein sequence ID" value="KEY74482.1"/>
    <property type="molecule type" value="Genomic_DNA"/>
</dbReference>
<evidence type="ECO:0000256" key="3">
    <source>
        <dbReference type="ARBA" id="ARBA00007106"/>
    </source>
</evidence>
<dbReference type="GO" id="GO:0047605">
    <property type="term" value="F:acetolactate decarboxylase activity"/>
    <property type="evidence" value="ECO:0007669"/>
    <property type="project" value="UniProtKB-EC"/>
</dbReference>
<organism evidence="9 10">
    <name type="scientific">Stachybotrys chartarum (strain CBS 109288 / IBT 7711)</name>
    <name type="common">Toxic black mold</name>
    <name type="synonym">Stilbospora chartarum</name>
    <dbReference type="NCBI Taxonomy" id="1280523"/>
    <lineage>
        <taxon>Eukaryota</taxon>
        <taxon>Fungi</taxon>
        <taxon>Dikarya</taxon>
        <taxon>Ascomycota</taxon>
        <taxon>Pezizomycotina</taxon>
        <taxon>Sordariomycetes</taxon>
        <taxon>Hypocreomycetidae</taxon>
        <taxon>Hypocreales</taxon>
        <taxon>Stachybotryaceae</taxon>
        <taxon>Stachybotrys</taxon>
    </lineage>
</organism>
<keyword evidence="10" id="KW-1185">Reference proteome</keyword>
<comment type="catalytic activity">
    <reaction evidence="1">
        <text>(2S)-2-acetolactate + H(+) = (R)-acetoin + CO2</text>
        <dbReference type="Rhea" id="RHEA:21580"/>
        <dbReference type="ChEBI" id="CHEBI:15378"/>
        <dbReference type="ChEBI" id="CHEBI:15686"/>
        <dbReference type="ChEBI" id="CHEBI:16526"/>
        <dbReference type="ChEBI" id="CHEBI:58476"/>
        <dbReference type="EC" id="4.1.1.5"/>
    </reaction>
</comment>
<evidence type="ECO:0000313" key="9">
    <source>
        <dbReference type="EMBL" id="KEY74482.1"/>
    </source>
</evidence>
<keyword evidence="6" id="KW-0210">Decarboxylase</keyword>
<evidence type="ECO:0000256" key="1">
    <source>
        <dbReference type="ARBA" id="ARBA00001784"/>
    </source>
</evidence>
<protein>
    <recommendedName>
        <fullName evidence="5">Alpha-acetolactate decarboxylase</fullName>
        <ecNumber evidence="4">4.1.1.5</ecNumber>
    </recommendedName>
</protein>
<dbReference type="PANTHER" id="PTHR35524:SF1">
    <property type="entry name" value="ALPHA-ACETOLACTATE DECARBOXYLASE"/>
    <property type="match status" value="1"/>
</dbReference>
<dbReference type="OrthoDB" id="509395at2759"/>
<dbReference type="Gene3D" id="3.30.1330.80">
    <property type="entry name" value="Hypothetical protein, similar to alpha- acetolactate decarboxylase, domain 2"/>
    <property type="match status" value="2"/>
</dbReference>